<keyword evidence="1 7" id="KW-0808">Transferase</keyword>
<evidence type="ECO:0000256" key="7">
    <source>
        <dbReference type="HAMAP-Rule" id="MF_00520"/>
    </source>
</evidence>
<dbReference type="OrthoDB" id="9805576at2"/>
<keyword evidence="2 7" id="KW-0547">Nucleotide-binding</keyword>
<dbReference type="RefSeq" id="WP_133205114.1">
    <property type="nucleotide sequence ID" value="NZ_SMRU01000018.1"/>
</dbReference>
<keyword evidence="3 7" id="KW-0418">Kinase</keyword>
<evidence type="ECO:0000259" key="11">
    <source>
        <dbReference type="Pfam" id="PF02782"/>
    </source>
</evidence>
<evidence type="ECO:0000256" key="6">
    <source>
        <dbReference type="ARBA" id="ARBA00023277"/>
    </source>
</evidence>
<dbReference type="PIRSF" id="PIRSF000538">
    <property type="entry name" value="GlpK"/>
    <property type="match status" value="1"/>
</dbReference>
<keyword evidence="13" id="KW-1185">Reference proteome</keyword>
<dbReference type="GO" id="GO:0008741">
    <property type="term" value="F:ribulokinase activity"/>
    <property type="evidence" value="ECO:0007669"/>
    <property type="project" value="UniProtKB-UniRule"/>
</dbReference>
<evidence type="ECO:0000259" key="10">
    <source>
        <dbReference type="Pfam" id="PF00370"/>
    </source>
</evidence>
<dbReference type="InterPro" id="IPR018485">
    <property type="entry name" value="FGGY_C"/>
</dbReference>
<comment type="similarity">
    <text evidence="7 9">Belongs to the ribulokinase family.</text>
</comment>
<evidence type="ECO:0000256" key="4">
    <source>
        <dbReference type="ARBA" id="ARBA00022840"/>
    </source>
</evidence>
<dbReference type="HAMAP" id="MF_00520">
    <property type="entry name" value="Ribulokinase"/>
    <property type="match status" value="1"/>
</dbReference>
<dbReference type="EMBL" id="SMRU01000018">
    <property type="protein sequence ID" value="TDF93610.1"/>
    <property type="molecule type" value="Genomic_DNA"/>
</dbReference>
<evidence type="ECO:0000256" key="9">
    <source>
        <dbReference type="RuleBase" id="RU003455"/>
    </source>
</evidence>
<dbReference type="InterPro" id="IPR043129">
    <property type="entry name" value="ATPase_NBD"/>
</dbReference>
<evidence type="ECO:0000256" key="1">
    <source>
        <dbReference type="ARBA" id="ARBA00022679"/>
    </source>
</evidence>
<dbReference type="InterPro" id="IPR005929">
    <property type="entry name" value="Ribulokinase"/>
</dbReference>
<reference evidence="12 13" key="1">
    <citation type="submission" date="2019-03" db="EMBL/GenBank/DDBJ databases">
        <title>Whole genome sequence of Arthrobacter sp JH1-1.</title>
        <authorList>
            <person name="Trinh H.N."/>
        </authorList>
    </citation>
    <scope>NUCLEOTIDE SEQUENCE [LARGE SCALE GENOMIC DNA]</scope>
    <source>
        <strain evidence="12 13">JH1-1</strain>
    </source>
</reference>
<dbReference type="GO" id="GO:0005524">
    <property type="term" value="F:ATP binding"/>
    <property type="evidence" value="ECO:0007669"/>
    <property type="project" value="UniProtKB-UniRule"/>
</dbReference>
<proteinExistence type="inferred from homology"/>
<dbReference type="UniPathway" id="UPA00145">
    <property type="reaction ID" value="UER00566"/>
</dbReference>
<sequence>MTAILDPSDSCVIGVDYGTLSGRAVVVRVSDGKELGSAVHEYPHAVVTDAVPSAPEIRLPADWALQVPEDYREVLRRAVPAAVAAAGIDPARVVGIATDFTACTMVPVKADGTPLNEVPGFADRPHAYVKLWRHHAAQPQADRINALAVERGEAWLPRYGGLISSEWEFAKALQLLEDDPEVYTVMDRWVEAADWIVWQLCGNYIRNACTAGYKGIYQDGTYPSEDFLASLNPDFKGFVSTKLDHIIGRLGDAAGYLTKEAAAWTGLPEGIAVAVGNVDAHVTAPAANAVEPGQLVAIMGTSTCHVMNSDVLREVPGMCGVVGGGIVDGLWGYEAGQSGVGDIFAWFTKNGVPPEYHHAAAEKGVGIHEYLTELASTQEIGEHGLIALDWHSGNRSVLVDHELSGVIVGQTLATKPEDTYRALLEATAFGTRTIVDAFRDSGVPVTEFIVAGGLLKNKLLMQIYADVTGLRLSTIGSTQAPALGSAIHAAVAAGKYHDIREAAAAMASAPGAVYTPIPENVAAYDELFAEYRTLHDYFGRGTNDVMHRLKAIQRNATAPRLAAGVSA</sequence>
<dbReference type="EC" id="2.7.1.16" evidence="7 8"/>
<feature type="domain" description="Carbohydrate kinase FGGY C-terminal" evidence="11">
    <location>
        <begin position="296"/>
        <end position="493"/>
    </location>
</feature>
<evidence type="ECO:0000313" key="12">
    <source>
        <dbReference type="EMBL" id="TDF93610.1"/>
    </source>
</evidence>
<gene>
    <name evidence="7 12" type="primary">araB</name>
    <name evidence="12" type="ORF">E1809_15330</name>
</gene>
<protein>
    <recommendedName>
        <fullName evidence="7 8">Ribulokinase</fullName>
        <ecNumber evidence="7 8">2.7.1.16</ecNumber>
    </recommendedName>
</protein>
<keyword evidence="6 7" id="KW-0119">Carbohydrate metabolism</keyword>
<dbReference type="NCBIfam" id="TIGR01234">
    <property type="entry name" value="L-ribulokinase"/>
    <property type="match status" value="1"/>
</dbReference>
<dbReference type="Pfam" id="PF02782">
    <property type="entry name" value="FGGY_C"/>
    <property type="match status" value="1"/>
</dbReference>
<feature type="domain" description="Carbohydrate kinase FGGY N-terminal" evidence="10">
    <location>
        <begin position="12"/>
        <end position="283"/>
    </location>
</feature>
<dbReference type="InterPro" id="IPR018484">
    <property type="entry name" value="FGGY_N"/>
</dbReference>
<comment type="caution">
    <text evidence="12">The sequence shown here is derived from an EMBL/GenBank/DDBJ whole genome shotgun (WGS) entry which is preliminary data.</text>
</comment>
<evidence type="ECO:0000313" key="13">
    <source>
        <dbReference type="Proteomes" id="UP000295511"/>
    </source>
</evidence>
<dbReference type="Proteomes" id="UP000295511">
    <property type="component" value="Unassembled WGS sequence"/>
</dbReference>
<dbReference type="AlphaFoldDB" id="A0A4R5KH79"/>
<keyword evidence="5 7" id="KW-0054">Arabinose catabolism</keyword>
<dbReference type="CDD" id="cd07781">
    <property type="entry name" value="ASKHA_NBD_FGGY_L-RBK"/>
    <property type="match status" value="1"/>
</dbReference>
<dbReference type="Gene3D" id="3.30.420.40">
    <property type="match status" value="2"/>
</dbReference>
<dbReference type="GO" id="GO:0005737">
    <property type="term" value="C:cytoplasm"/>
    <property type="evidence" value="ECO:0007669"/>
    <property type="project" value="TreeGrafter"/>
</dbReference>
<evidence type="ECO:0000256" key="8">
    <source>
        <dbReference type="NCBIfam" id="TIGR01234"/>
    </source>
</evidence>
<dbReference type="GO" id="GO:0019569">
    <property type="term" value="P:L-arabinose catabolic process to D-xylulose 5-phosphate"/>
    <property type="evidence" value="ECO:0007669"/>
    <property type="project" value="UniProtKB-UniRule"/>
</dbReference>
<dbReference type="GO" id="GO:0019150">
    <property type="term" value="F:D-ribulokinase activity"/>
    <property type="evidence" value="ECO:0007669"/>
    <property type="project" value="RHEA"/>
</dbReference>
<dbReference type="InterPro" id="IPR000577">
    <property type="entry name" value="Carb_kinase_FGGY"/>
</dbReference>
<evidence type="ECO:0000256" key="2">
    <source>
        <dbReference type="ARBA" id="ARBA00022741"/>
    </source>
</evidence>
<name>A0A4R5KH79_9MICC</name>
<keyword evidence="4 7" id="KW-0067">ATP-binding</keyword>
<evidence type="ECO:0000256" key="5">
    <source>
        <dbReference type="ARBA" id="ARBA00022935"/>
    </source>
</evidence>
<comment type="pathway">
    <text evidence="7 9">Carbohydrate degradation; L-arabinose degradation via L-ribulose; D-xylulose 5-phosphate from L-arabinose (bacterial route): step 2/3.</text>
</comment>
<comment type="catalytic activity">
    <reaction evidence="7 9">
        <text>L-ribulose + ATP = L-ribulose 5-phosphate + ADP + H(+)</text>
        <dbReference type="Rhea" id="RHEA:22072"/>
        <dbReference type="ChEBI" id="CHEBI:15378"/>
        <dbReference type="ChEBI" id="CHEBI:16880"/>
        <dbReference type="ChEBI" id="CHEBI:30616"/>
        <dbReference type="ChEBI" id="CHEBI:58226"/>
        <dbReference type="ChEBI" id="CHEBI:456216"/>
        <dbReference type="EC" id="2.7.1.16"/>
    </reaction>
</comment>
<dbReference type="PANTHER" id="PTHR43435">
    <property type="entry name" value="RIBULOKINASE"/>
    <property type="match status" value="1"/>
</dbReference>
<dbReference type="SUPFAM" id="SSF53067">
    <property type="entry name" value="Actin-like ATPase domain"/>
    <property type="match status" value="2"/>
</dbReference>
<evidence type="ECO:0000256" key="3">
    <source>
        <dbReference type="ARBA" id="ARBA00022777"/>
    </source>
</evidence>
<dbReference type="NCBIfam" id="NF003154">
    <property type="entry name" value="PRK04123.1"/>
    <property type="match status" value="1"/>
</dbReference>
<dbReference type="Pfam" id="PF00370">
    <property type="entry name" value="FGGY_N"/>
    <property type="match status" value="1"/>
</dbReference>
<dbReference type="PANTHER" id="PTHR43435:SF4">
    <property type="entry name" value="FGGY CARBOHYDRATE KINASE DOMAIN-CONTAINING PROTEIN"/>
    <property type="match status" value="1"/>
</dbReference>
<organism evidence="12 13">
    <name type="scientific">Arthrobacter terricola</name>
    <dbReference type="NCBI Taxonomy" id="2547396"/>
    <lineage>
        <taxon>Bacteria</taxon>
        <taxon>Bacillati</taxon>
        <taxon>Actinomycetota</taxon>
        <taxon>Actinomycetes</taxon>
        <taxon>Micrococcales</taxon>
        <taxon>Micrococcaceae</taxon>
        <taxon>Arthrobacter</taxon>
    </lineage>
</organism>
<comment type="catalytic activity">
    <reaction evidence="7">
        <text>D-ribulose + ATP = D-ribulose 5-phosphate + ADP + H(+)</text>
        <dbReference type="Rhea" id="RHEA:17601"/>
        <dbReference type="ChEBI" id="CHEBI:15378"/>
        <dbReference type="ChEBI" id="CHEBI:17173"/>
        <dbReference type="ChEBI" id="CHEBI:30616"/>
        <dbReference type="ChEBI" id="CHEBI:58121"/>
        <dbReference type="ChEBI" id="CHEBI:456216"/>
        <dbReference type="EC" id="2.7.1.16"/>
    </reaction>
</comment>
<accession>A0A4R5KH79</accession>